<reference evidence="1 2" key="3">
    <citation type="journal article" date="2022" name="Microbiol. Spectr.">
        <title>Folding features and dynamics of 3D genome architecture in plant fungal pathogens.</title>
        <authorList>
            <person name="Xia C."/>
        </authorList>
    </citation>
    <scope>NUCLEOTIDE SEQUENCE [LARGE SCALE GENOMIC DNA]</scope>
    <source>
        <strain evidence="1 2">93-210</strain>
    </source>
</reference>
<dbReference type="EMBL" id="CM045865">
    <property type="protein sequence ID" value="KAI7962074.1"/>
    <property type="molecule type" value="Genomic_DNA"/>
</dbReference>
<sequence length="328" mass="37174">MPINAASAAWCSINLIQRSPSDGTPTKIPCQEYQHETKTDATTGAIQEIVTIESQDVSPFEIVVNIKPTTYSLMNRVLTHAGSLPIPEDYCFKYFLDGIRVGVSRHPKTSTRFPYLVTKISSSDQSTYRSLQFAKVNLVDPDDYQEENQVDKICNDENVIKSLGTIRVDVFRATLVYQPRLAYTPIRHDLTTSNQMKFSERSKKACLSTTAGLTAQLIHTSPRPLPIWHPINQDQKPFLQFIFKYKPRSILESEGTITPVITAVEVEKIDPEKEDGSKKKKKKNENIGTSKIDNKRIKTEDEDKKIVYNKKDKKPKIIDLTGSHDDDI</sequence>
<accession>A0ACC0EZ97</accession>
<protein>
    <submittedName>
        <fullName evidence="1">Uncharacterized protein</fullName>
    </submittedName>
</protein>
<evidence type="ECO:0000313" key="2">
    <source>
        <dbReference type="Proteomes" id="UP001060170"/>
    </source>
</evidence>
<name>A0ACC0EZ97_9BASI</name>
<dbReference type="Proteomes" id="UP001060170">
    <property type="component" value="Chromosome 1"/>
</dbReference>
<organism evidence="1 2">
    <name type="scientific">Puccinia striiformis f. sp. tritici</name>
    <dbReference type="NCBI Taxonomy" id="168172"/>
    <lineage>
        <taxon>Eukaryota</taxon>
        <taxon>Fungi</taxon>
        <taxon>Dikarya</taxon>
        <taxon>Basidiomycota</taxon>
        <taxon>Pucciniomycotina</taxon>
        <taxon>Pucciniomycetes</taxon>
        <taxon>Pucciniales</taxon>
        <taxon>Pucciniaceae</taxon>
        <taxon>Puccinia</taxon>
    </lineage>
</organism>
<reference evidence="2" key="1">
    <citation type="journal article" date="2018" name="BMC Genomics">
        <title>Genomic insights into host adaptation between the wheat stripe rust pathogen (Puccinia striiformis f. sp. tritici) and the barley stripe rust pathogen (Puccinia striiformis f. sp. hordei).</title>
        <authorList>
            <person name="Xia C."/>
            <person name="Wang M."/>
            <person name="Yin C."/>
            <person name="Cornejo O.E."/>
            <person name="Hulbert S.H."/>
            <person name="Chen X."/>
        </authorList>
    </citation>
    <scope>NUCLEOTIDE SEQUENCE [LARGE SCALE GENOMIC DNA]</scope>
    <source>
        <strain evidence="2">93-210</strain>
    </source>
</reference>
<gene>
    <name evidence="1" type="ORF">MJO28_000168</name>
</gene>
<reference evidence="2" key="2">
    <citation type="journal article" date="2018" name="Mol. Plant Microbe Interact.">
        <title>Genome sequence resources for the wheat stripe rust pathogen (Puccinia striiformis f. sp. tritici) and the barley stripe rust pathogen (Puccinia striiformis f. sp. hordei).</title>
        <authorList>
            <person name="Xia C."/>
            <person name="Wang M."/>
            <person name="Yin C."/>
            <person name="Cornejo O.E."/>
            <person name="Hulbert S.H."/>
            <person name="Chen X."/>
        </authorList>
    </citation>
    <scope>NUCLEOTIDE SEQUENCE [LARGE SCALE GENOMIC DNA]</scope>
    <source>
        <strain evidence="2">93-210</strain>
    </source>
</reference>
<keyword evidence="2" id="KW-1185">Reference proteome</keyword>
<comment type="caution">
    <text evidence="1">The sequence shown here is derived from an EMBL/GenBank/DDBJ whole genome shotgun (WGS) entry which is preliminary data.</text>
</comment>
<proteinExistence type="predicted"/>
<evidence type="ECO:0000313" key="1">
    <source>
        <dbReference type="EMBL" id="KAI7962074.1"/>
    </source>
</evidence>